<feature type="domain" description="DUF1559" evidence="2">
    <location>
        <begin position="95"/>
        <end position="189"/>
    </location>
</feature>
<feature type="transmembrane region" description="Helical" evidence="1">
    <location>
        <begin position="58"/>
        <end position="79"/>
    </location>
</feature>
<evidence type="ECO:0000313" key="3">
    <source>
        <dbReference type="EMBL" id="QDT08883.1"/>
    </source>
</evidence>
<sequence length="303" mass="32882">MPFLFTCPHCRTQTQVEDQYSGRSGECVTCGKPIDIPRFAPKRLGSGKTGLSGATKPFGWIVAASVALVLLGCLVFAVFRFGGQTVQRLSSNRTRNASIRNLEKIAAALNAYAAEHKTYPPPALLDANGKPLLSWRVLILPYLDEDELYDKFDLTKDWTSEPNMQIVYEMPAVFRHPDSQGGFTTPESDYYLVVGANTLFPPKGPMSPDKIVDSPTQTLLVIEGNPSVPTGMWTEPIDLDFAKMSGQINGSRKDDPGQLLEDGAAMATVDGRGHFLSDDTAVTVFNALVTPAGGEPLPDDTLD</sequence>
<evidence type="ECO:0000259" key="2">
    <source>
        <dbReference type="Pfam" id="PF07596"/>
    </source>
</evidence>
<dbReference type="PANTHER" id="PTHR30093">
    <property type="entry name" value="GENERAL SECRETION PATHWAY PROTEIN G"/>
    <property type="match status" value="1"/>
</dbReference>
<accession>A0A517NP43</accession>
<dbReference type="PANTHER" id="PTHR30093:SF2">
    <property type="entry name" value="TYPE II SECRETION SYSTEM PROTEIN H"/>
    <property type="match status" value="1"/>
</dbReference>
<gene>
    <name evidence="3" type="ORF">K239x_08260</name>
</gene>
<dbReference type="AlphaFoldDB" id="A0A517NP43"/>
<organism evidence="3 4">
    <name type="scientific">Stieleria marina</name>
    <dbReference type="NCBI Taxonomy" id="1930275"/>
    <lineage>
        <taxon>Bacteria</taxon>
        <taxon>Pseudomonadati</taxon>
        <taxon>Planctomycetota</taxon>
        <taxon>Planctomycetia</taxon>
        <taxon>Pirellulales</taxon>
        <taxon>Pirellulaceae</taxon>
        <taxon>Stieleria</taxon>
    </lineage>
</organism>
<keyword evidence="1" id="KW-1133">Transmembrane helix</keyword>
<protein>
    <recommendedName>
        <fullName evidence="2">DUF1559 domain-containing protein</fullName>
    </recommendedName>
</protein>
<dbReference type="Pfam" id="PF07596">
    <property type="entry name" value="SBP_bac_10"/>
    <property type="match status" value="1"/>
</dbReference>
<keyword evidence="1" id="KW-0472">Membrane</keyword>
<proteinExistence type="predicted"/>
<dbReference type="OrthoDB" id="285651at2"/>
<keyword evidence="4" id="KW-1185">Reference proteome</keyword>
<dbReference type="Proteomes" id="UP000319817">
    <property type="component" value="Chromosome"/>
</dbReference>
<name>A0A517NP43_9BACT</name>
<dbReference type="RefSeq" id="WP_145416354.1">
    <property type="nucleotide sequence ID" value="NZ_CP036526.1"/>
</dbReference>
<reference evidence="3 4" key="1">
    <citation type="submission" date="2019-02" db="EMBL/GenBank/DDBJ databases">
        <title>Deep-cultivation of Planctomycetes and their phenomic and genomic characterization uncovers novel biology.</title>
        <authorList>
            <person name="Wiegand S."/>
            <person name="Jogler M."/>
            <person name="Boedeker C."/>
            <person name="Pinto D."/>
            <person name="Vollmers J."/>
            <person name="Rivas-Marin E."/>
            <person name="Kohn T."/>
            <person name="Peeters S.H."/>
            <person name="Heuer A."/>
            <person name="Rast P."/>
            <person name="Oberbeckmann S."/>
            <person name="Bunk B."/>
            <person name="Jeske O."/>
            <person name="Meyerdierks A."/>
            <person name="Storesund J.E."/>
            <person name="Kallscheuer N."/>
            <person name="Luecker S."/>
            <person name="Lage O.M."/>
            <person name="Pohl T."/>
            <person name="Merkel B.J."/>
            <person name="Hornburger P."/>
            <person name="Mueller R.-W."/>
            <person name="Bruemmer F."/>
            <person name="Labrenz M."/>
            <person name="Spormann A.M."/>
            <person name="Op den Camp H."/>
            <person name="Overmann J."/>
            <person name="Amann R."/>
            <person name="Jetten M.S.M."/>
            <person name="Mascher T."/>
            <person name="Medema M.H."/>
            <person name="Devos D.P."/>
            <person name="Kaster A.-K."/>
            <person name="Ovreas L."/>
            <person name="Rohde M."/>
            <person name="Galperin M.Y."/>
            <person name="Jogler C."/>
        </authorList>
    </citation>
    <scope>NUCLEOTIDE SEQUENCE [LARGE SCALE GENOMIC DNA]</scope>
    <source>
        <strain evidence="3 4">K23_9</strain>
    </source>
</reference>
<evidence type="ECO:0000313" key="4">
    <source>
        <dbReference type="Proteomes" id="UP000319817"/>
    </source>
</evidence>
<keyword evidence="1" id="KW-0812">Transmembrane</keyword>
<dbReference type="EMBL" id="CP036526">
    <property type="protein sequence ID" value="QDT08883.1"/>
    <property type="molecule type" value="Genomic_DNA"/>
</dbReference>
<dbReference type="InterPro" id="IPR011453">
    <property type="entry name" value="DUF1559"/>
</dbReference>
<evidence type="ECO:0000256" key="1">
    <source>
        <dbReference type="SAM" id="Phobius"/>
    </source>
</evidence>